<evidence type="ECO:0000313" key="3">
    <source>
        <dbReference type="Proteomes" id="UP001362999"/>
    </source>
</evidence>
<feature type="region of interest" description="Disordered" evidence="1">
    <location>
        <begin position="174"/>
        <end position="198"/>
    </location>
</feature>
<feature type="region of interest" description="Disordered" evidence="1">
    <location>
        <begin position="324"/>
        <end position="348"/>
    </location>
</feature>
<evidence type="ECO:0000313" key="2">
    <source>
        <dbReference type="EMBL" id="KAK7026593.1"/>
    </source>
</evidence>
<name>A0AAW0BL84_9AGAR</name>
<reference evidence="2 3" key="1">
    <citation type="journal article" date="2024" name="J Genomics">
        <title>Draft genome sequencing and assembly of Favolaschia claudopus CIRM-BRFM 2984 isolated from oak limbs.</title>
        <authorList>
            <person name="Navarro D."/>
            <person name="Drula E."/>
            <person name="Chaduli D."/>
            <person name="Cazenave R."/>
            <person name="Ahrendt S."/>
            <person name="Wang J."/>
            <person name="Lipzen A."/>
            <person name="Daum C."/>
            <person name="Barry K."/>
            <person name="Grigoriev I.V."/>
            <person name="Favel A."/>
            <person name="Rosso M.N."/>
            <person name="Martin F."/>
        </authorList>
    </citation>
    <scope>NUCLEOTIDE SEQUENCE [LARGE SCALE GENOMIC DNA]</scope>
    <source>
        <strain evidence="2 3">CIRM-BRFM 2984</strain>
    </source>
</reference>
<feature type="compositionally biased region" description="Basic and acidic residues" evidence="1">
    <location>
        <begin position="34"/>
        <end position="46"/>
    </location>
</feature>
<accession>A0AAW0BL84</accession>
<proteinExistence type="predicted"/>
<keyword evidence="3" id="KW-1185">Reference proteome</keyword>
<evidence type="ECO:0000256" key="1">
    <source>
        <dbReference type="SAM" id="MobiDB-lite"/>
    </source>
</evidence>
<dbReference type="AlphaFoldDB" id="A0AAW0BL84"/>
<dbReference type="EMBL" id="JAWWNJ010000031">
    <property type="protein sequence ID" value="KAK7026593.1"/>
    <property type="molecule type" value="Genomic_DNA"/>
</dbReference>
<protein>
    <submittedName>
        <fullName evidence="2">Uncharacterized protein</fullName>
    </submittedName>
</protein>
<feature type="region of interest" description="Disordered" evidence="1">
    <location>
        <begin position="34"/>
        <end position="62"/>
    </location>
</feature>
<feature type="compositionally biased region" description="Basic and acidic residues" evidence="1">
    <location>
        <begin position="187"/>
        <end position="198"/>
    </location>
</feature>
<gene>
    <name evidence="2" type="ORF">R3P38DRAFT_3355049</name>
</gene>
<dbReference type="Proteomes" id="UP001362999">
    <property type="component" value="Unassembled WGS sequence"/>
</dbReference>
<sequence>MPPPQSRAHLVAAAAAAVVAVEEGAWEPQVEHVDHRAAADDVERKCRPQPPYTSPGSFNSSPRRRSISGVFLGVGVGRRPKLKNFKLKVALAAESANSGWQSSIRIVLYTVKDRNSLVRAAQTKARDEKLVVWKERENCKGFGKPDGGCGSPTRHNGYGRRASKRHGYLYSKFAGKRSPVPSSTKQRMSDGSKDRRSVRHCDAIDSSRFGKFNSPKTTSRLRRPRLVPLVPLPSRLKSIHASKAFRFGPTVFTVGSFGIHEMYIRRSNAKRPSRPLPTTQKVNYWKTILSGETVDGDQSVGMQAEEGGDSGSRIEDGAFELTRIEEGADEEDGEVEFNTRNYEKQSSDAKLGEYKLKYLG</sequence>
<comment type="caution">
    <text evidence="2">The sequence shown here is derived from an EMBL/GenBank/DDBJ whole genome shotgun (WGS) entry which is preliminary data.</text>
</comment>
<organism evidence="2 3">
    <name type="scientific">Favolaschia claudopus</name>
    <dbReference type="NCBI Taxonomy" id="2862362"/>
    <lineage>
        <taxon>Eukaryota</taxon>
        <taxon>Fungi</taxon>
        <taxon>Dikarya</taxon>
        <taxon>Basidiomycota</taxon>
        <taxon>Agaricomycotina</taxon>
        <taxon>Agaricomycetes</taxon>
        <taxon>Agaricomycetidae</taxon>
        <taxon>Agaricales</taxon>
        <taxon>Marasmiineae</taxon>
        <taxon>Mycenaceae</taxon>
        <taxon>Favolaschia</taxon>
    </lineage>
</organism>